<dbReference type="Proteomes" id="UP001381693">
    <property type="component" value="Unassembled WGS sequence"/>
</dbReference>
<dbReference type="AlphaFoldDB" id="A0AAN9AEV2"/>
<dbReference type="EMBL" id="JAXCGZ010002411">
    <property type="protein sequence ID" value="KAK7083935.1"/>
    <property type="molecule type" value="Genomic_DNA"/>
</dbReference>
<proteinExistence type="predicted"/>
<feature type="region of interest" description="Disordered" evidence="1">
    <location>
        <begin position="1"/>
        <end position="56"/>
    </location>
</feature>
<gene>
    <name evidence="2" type="ORF">SK128_008907</name>
</gene>
<feature type="non-terminal residue" evidence="2">
    <location>
        <position position="1"/>
    </location>
</feature>
<reference evidence="2 3" key="1">
    <citation type="submission" date="2023-11" db="EMBL/GenBank/DDBJ databases">
        <title>Halocaridina rubra genome assembly.</title>
        <authorList>
            <person name="Smith C."/>
        </authorList>
    </citation>
    <scope>NUCLEOTIDE SEQUENCE [LARGE SCALE GENOMIC DNA]</scope>
    <source>
        <strain evidence="2">EP-1</strain>
        <tissue evidence="2">Whole</tissue>
    </source>
</reference>
<evidence type="ECO:0000313" key="3">
    <source>
        <dbReference type="Proteomes" id="UP001381693"/>
    </source>
</evidence>
<comment type="caution">
    <text evidence="2">The sequence shown here is derived from an EMBL/GenBank/DDBJ whole genome shotgun (WGS) entry which is preliminary data.</text>
</comment>
<evidence type="ECO:0000256" key="1">
    <source>
        <dbReference type="SAM" id="MobiDB-lite"/>
    </source>
</evidence>
<organism evidence="2 3">
    <name type="scientific">Halocaridina rubra</name>
    <name type="common">Hawaiian red shrimp</name>
    <dbReference type="NCBI Taxonomy" id="373956"/>
    <lineage>
        <taxon>Eukaryota</taxon>
        <taxon>Metazoa</taxon>
        <taxon>Ecdysozoa</taxon>
        <taxon>Arthropoda</taxon>
        <taxon>Crustacea</taxon>
        <taxon>Multicrustacea</taxon>
        <taxon>Malacostraca</taxon>
        <taxon>Eumalacostraca</taxon>
        <taxon>Eucarida</taxon>
        <taxon>Decapoda</taxon>
        <taxon>Pleocyemata</taxon>
        <taxon>Caridea</taxon>
        <taxon>Atyoidea</taxon>
        <taxon>Atyidae</taxon>
        <taxon>Halocaridina</taxon>
    </lineage>
</organism>
<protein>
    <submittedName>
        <fullName evidence="2">Uncharacterized protein</fullName>
    </submittedName>
</protein>
<keyword evidence="3" id="KW-1185">Reference proteome</keyword>
<feature type="compositionally biased region" description="Polar residues" evidence="1">
    <location>
        <begin position="31"/>
        <end position="47"/>
    </location>
</feature>
<accession>A0AAN9AEV2</accession>
<evidence type="ECO:0000313" key="2">
    <source>
        <dbReference type="EMBL" id="KAK7083935.1"/>
    </source>
</evidence>
<name>A0AAN9AEV2_HALRR</name>
<sequence>GRKIGGGRSPVQRNRVEEVKPTPARGVRPAQANSPLNASPKTASVTLSDAKCNESK</sequence>